<dbReference type="InterPro" id="IPR036318">
    <property type="entry name" value="FAD-bd_PCMH-like_sf"/>
</dbReference>
<evidence type="ECO:0000256" key="1">
    <source>
        <dbReference type="ARBA" id="ARBA00005466"/>
    </source>
</evidence>
<dbReference type="InterPro" id="IPR016169">
    <property type="entry name" value="FAD-bd_PCMH_sub2"/>
</dbReference>
<keyword evidence="4" id="KW-0560">Oxidoreductase</keyword>
<accession>C1GY44</accession>
<evidence type="ECO:0000256" key="4">
    <source>
        <dbReference type="ARBA" id="ARBA00023002"/>
    </source>
</evidence>
<dbReference type="PROSITE" id="PS51387">
    <property type="entry name" value="FAD_PCMH"/>
    <property type="match status" value="1"/>
</dbReference>
<dbReference type="eggNOG" id="KOG1231">
    <property type="taxonomic scope" value="Eukaryota"/>
</dbReference>
<evidence type="ECO:0000259" key="5">
    <source>
        <dbReference type="PROSITE" id="PS51387"/>
    </source>
</evidence>
<dbReference type="EMBL" id="KN293999">
    <property type="protein sequence ID" value="EEH41435.2"/>
    <property type="molecule type" value="Genomic_DNA"/>
</dbReference>
<dbReference type="PANTHER" id="PTHR42973">
    <property type="entry name" value="BINDING OXIDOREDUCTASE, PUTATIVE (AFU_ORTHOLOGUE AFUA_1G17690)-RELATED"/>
    <property type="match status" value="1"/>
</dbReference>
<dbReference type="VEuPathDB" id="FungiDB:PAAG_02998"/>
<dbReference type="Proteomes" id="UP000002059">
    <property type="component" value="Partially assembled WGS sequence"/>
</dbReference>
<keyword evidence="7" id="KW-1185">Reference proteome</keyword>
<name>C1GY44_PARBA</name>
<dbReference type="GO" id="GO:0071949">
    <property type="term" value="F:FAD binding"/>
    <property type="evidence" value="ECO:0007669"/>
    <property type="project" value="InterPro"/>
</dbReference>
<evidence type="ECO:0000256" key="3">
    <source>
        <dbReference type="ARBA" id="ARBA00022827"/>
    </source>
</evidence>
<evidence type="ECO:0000313" key="7">
    <source>
        <dbReference type="Proteomes" id="UP000002059"/>
    </source>
</evidence>
<dbReference type="SUPFAM" id="SSF56176">
    <property type="entry name" value="FAD-binding/transporter-associated domain-like"/>
    <property type="match status" value="1"/>
</dbReference>
<keyword evidence="3" id="KW-0274">FAD</keyword>
<dbReference type="OMA" id="AQQYVAF"/>
<dbReference type="Gene3D" id="3.30.465.10">
    <property type="match status" value="1"/>
</dbReference>
<dbReference type="STRING" id="502779.C1GY44"/>
<feature type="domain" description="FAD-binding PCMH-type" evidence="5">
    <location>
        <begin position="90"/>
        <end position="261"/>
    </location>
</feature>
<protein>
    <submittedName>
        <fullName evidence="6">FAD binding domain-containing protein</fullName>
    </submittedName>
</protein>
<comment type="similarity">
    <text evidence="1">Belongs to the oxygen-dependent FAD-linked oxidoreductase family.</text>
</comment>
<organism evidence="6 7">
    <name type="scientific">Paracoccidioides lutzii (strain ATCC MYA-826 / Pb01)</name>
    <name type="common">Paracoccidioides brasiliensis</name>
    <dbReference type="NCBI Taxonomy" id="502779"/>
    <lineage>
        <taxon>Eukaryota</taxon>
        <taxon>Fungi</taxon>
        <taxon>Dikarya</taxon>
        <taxon>Ascomycota</taxon>
        <taxon>Pezizomycotina</taxon>
        <taxon>Eurotiomycetes</taxon>
        <taxon>Eurotiomycetidae</taxon>
        <taxon>Onygenales</taxon>
        <taxon>Ajellomycetaceae</taxon>
        <taxon>Paracoccidioides</taxon>
    </lineage>
</organism>
<dbReference type="AlphaFoldDB" id="C1GY44"/>
<dbReference type="HOGENOM" id="CLU_018354_1_2_1"/>
<evidence type="ECO:0000313" key="6">
    <source>
        <dbReference type="EMBL" id="EEH41435.2"/>
    </source>
</evidence>
<reference evidence="6 7" key="1">
    <citation type="journal article" date="2011" name="PLoS Genet.">
        <title>Comparative genomic analysis of human fungal pathogens causing paracoccidioidomycosis.</title>
        <authorList>
            <person name="Desjardins C.A."/>
            <person name="Champion M.D."/>
            <person name="Holder J.W."/>
            <person name="Muszewska A."/>
            <person name="Goldberg J."/>
            <person name="Bailao A.M."/>
            <person name="Brigido M.M."/>
            <person name="Ferreira M.E."/>
            <person name="Garcia A.M."/>
            <person name="Grynberg M."/>
            <person name="Gujja S."/>
            <person name="Heiman D.I."/>
            <person name="Henn M.R."/>
            <person name="Kodira C.D."/>
            <person name="Leon-Narvaez H."/>
            <person name="Longo L.V."/>
            <person name="Ma L.J."/>
            <person name="Malavazi I."/>
            <person name="Matsuo A.L."/>
            <person name="Morais F.V."/>
            <person name="Pereira M."/>
            <person name="Rodriguez-Brito S."/>
            <person name="Sakthikumar S."/>
            <person name="Salem-Izacc S.M."/>
            <person name="Sykes S.M."/>
            <person name="Teixeira M.M."/>
            <person name="Vallejo M.C."/>
            <person name="Walter M.E."/>
            <person name="Yandava C."/>
            <person name="Young S."/>
            <person name="Zeng Q."/>
            <person name="Zucker J."/>
            <person name="Felipe M.S."/>
            <person name="Goldman G.H."/>
            <person name="Haas B.J."/>
            <person name="McEwen J.G."/>
            <person name="Nino-Vega G."/>
            <person name="Puccia R."/>
            <person name="San-Blas G."/>
            <person name="Soares C.M."/>
            <person name="Birren B.W."/>
            <person name="Cuomo C.A."/>
        </authorList>
    </citation>
    <scope>NUCLEOTIDE SEQUENCE [LARGE SCALE GENOMIC DNA]</scope>
    <source>
        <strain evidence="7">ATCC MYA-826 / Pb01</strain>
    </source>
</reference>
<dbReference type="InterPro" id="IPR016166">
    <property type="entry name" value="FAD-bd_PCMH"/>
</dbReference>
<evidence type="ECO:0000256" key="2">
    <source>
        <dbReference type="ARBA" id="ARBA00022630"/>
    </source>
</evidence>
<dbReference type="KEGG" id="pbl:PAAG_02998"/>
<sequence>MAMTFGDSASATGELSSEEQDIVDTLTRYGVDILEHVDPSELPHLTKRNSINPATVACRVVSALFPQQVLSRGTAPYTEWRSQFWSQQQSEVHPACIFQPLSSAQVAIALLTSCLVHCPFAVKSGGHAAFAGSSSIPDGLTIDMERLNTVNLSSDKKSAIVGAGSRWFDVYSQLSPEGVTVVGGRVSNIGVGGLTLGGGISLYSAQYGFACDNVNSYEVVVADGRILNVSHQSHPDLYWALRGGGNNFGIVTKFDLEAYPAGNLWAGSRIYLLNGNVKSSILNAVIQFGNEWPSDRKAAFICNFAFTQGIFAAAINLGYTEPVENPPIFNSFREIPELSNNLAIKTLPELTEEFRQSNPNGLRENFWTLTVKLDIEMLTFVVDSFMTGVDPIKNVAGILPALTLQIFTSDMIQKMAKNGGNALGLEPSEGPFLLVLVNVMWANKADDKAVLKAVSDIINTIKTEAQSSGKLNKYIYMNYASQFQAVVESYGAVNHNRLLDVARRYDPSRVFQRLQPGYFKLNGAPDPNSPPS</sequence>
<dbReference type="InterPro" id="IPR050416">
    <property type="entry name" value="FAD-linked_Oxidoreductase"/>
</dbReference>
<proteinExistence type="inferred from homology"/>
<dbReference type="PANTHER" id="PTHR42973:SF34">
    <property type="entry name" value="FAD BINDING DOMAIN PROTEIN (AFU_ORTHOLOGUE AFUA_3G02770)"/>
    <property type="match status" value="1"/>
</dbReference>
<dbReference type="OrthoDB" id="2151789at2759"/>
<dbReference type="Pfam" id="PF01565">
    <property type="entry name" value="FAD_binding_4"/>
    <property type="match status" value="1"/>
</dbReference>
<dbReference type="RefSeq" id="XP_002794453.2">
    <property type="nucleotide sequence ID" value="XM_002794407.2"/>
</dbReference>
<gene>
    <name evidence="6" type="ORF">PAAG_02998</name>
</gene>
<dbReference type="GeneID" id="9097943"/>
<keyword evidence="2" id="KW-0285">Flavoprotein</keyword>
<dbReference type="InterPro" id="IPR006094">
    <property type="entry name" value="Oxid_FAD_bind_N"/>
</dbReference>
<dbReference type="GO" id="GO:0016491">
    <property type="term" value="F:oxidoreductase activity"/>
    <property type="evidence" value="ECO:0007669"/>
    <property type="project" value="UniProtKB-KW"/>
</dbReference>